<feature type="compositionally biased region" description="Basic residues" evidence="1">
    <location>
        <begin position="1"/>
        <end position="12"/>
    </location>
</feature>
<evidence type="ECO:0000313" key="3">
    <source>
        <dbReference type="Proteomes" id="UP000759537"/>
    </source>
</evidence>
<protein>
    <submittedName>
        <fullName evidence="2">Uncharacterized protein</fullName>
    </submittedName>
</protein>
<keyword evidence="3" id="KW-1185">Reference proteome</keyword>
<name>A0A9P5MSC0_9AGAM</name>
<dbReference type="EMBL" id="WHVB01000014">
    <property type="protein sequence ID" value="KAF8476642.1"/>
    <property type="molecule type" value="Genomic_DNA"/>
</dbReference>
<dbReference type="AlphaFoldDB" id="A0A9P5MSC0"/>
<gene>
    <name evidence="2" type="ORF">DFH94DRAFT_101470</name>
</gene>
<dbReference type="PANTHER" id="PTHR39398:SF1">
    <property type="entry name" value="CSN8_PSMD8_EIF3K DOMAIN-CONTAINING PROTEIN"/>
    <property type="match status" value="1"/>
</dbReference>
<feature type="region of interest" description="Disordered" evidence="1">
    <location>
        <begin position="1"/>
        <end position="72"/>
    </location>
</feature>
<dbReference type="PANTHER" id="PTHR39398">
    <property type="entry name" value="YALI0F14311P"/>
    <property type="match status" value="1"/>
</dbReference>
<accession>A0A9P5MSC0</accession>
<feature type="compositionally biased region" description="Basic and acidic residues" evidence="1">
    <location>
        <begin position="13"/>
        <end position="25"/>
    </location>
</feature>
<feature type="compositionally biased region" description="Basic and acidic residues" evidence="1">
    <location>
        <begin position="59"/>
        <end position="72"/>
    </location>
</feature>
<comment type="caution">
    <text evidence="2">The sequence shown here is derived from an EMBL/GenBank/DDBJ whole genome shotgun (WGS) entry which is preliminary data.</text>
</comment>
<proteinExistence type="predicted"/>
<sequence>MPNRSRGGRSRARRPDRDKNQKRILDSGQEGAQVSGTKSTDRHSHSKFEHIPSISRSSGLERDGDTLKDPDVQEEYRKFLQQKLDAYWKRYGSSSNSEDSDAQKSEVESNILIQFRKLREGISSSRRHDRFAIEVYETSLWLSIIFHSHAQTTAILSPLLPDLYISVVSTVKDEASSGLTVLLASLHSLERHYPSQRAFFDLSKSLPPSFALQDDHQVWLHDLSCSLRRSGYSHFRRLTQKTTLVRLVASETPDQTPLHPGPDGPDLALLSLQTLVTSLRDRLRLSAWCTVRSAYREFALPQCDTTTWLSNVLLLEVETGKQEAHVQLWFTSREQLGEVVKKDGIDGRWAVKLKK</sequence>
<dbReference type="OrthoDB" id="2100128at2759"/>
<organism evidence="2 3">
    <name type="scientific">Russula ochroleuca</name>
    <dbReference type="NCBI Taxonomy" id="152965"/>
    <lineage>
        <taxon>Eukaryota</taxon>
        <taxon>Fungi</taxon>
        <taxon>Dikarya</taxon>
        <taxon>Basidiomycota</taxon>
        <taxon>Agaricomycotina</taxon>
        <taxon>Agaricomycetes</taxon>
        <taxon>Russulales</taxon>
        <taxon>Russulaceae</taxon>
        <taxon>Russula</taxon>
    </lineage>
</organism>
<evidence type="ECO:0000256" key="1">
    <source>
        <dbReference type="SAM" id="MobiDB-lite"/>
    </source>
</evidence>
<dbReference type="Proteomes" id="UP000759537">
    <property type="component" value="Unassembled WGS sequence"/>
</dbReference>
<reference evidence="2" key="1">
    <citation type="submission" date="2019-10" db="EMBL/GenBank/DDBJ databases">
        <authorList>
            <consortium name="DOE Joint Genome Institute"/>
            <person name="Kuo A."/>
            <person name="Miyauchi S."/>
            <person name="Kiss E."/>
            <person name="Drula E."/>
            <person name="Kohler A."/>
            <person name="Sanchez-Garcia M."/>
            <person name="Andreopoulos B."/>
            <person name="Barry K.W."/>
            <person name="Bonito G."/>
            <person name="Buee M."/>
            <person name="Carver A."/>
            <person name="Chen C."/>
            <person name="Cichocki N."/>
            <person name="Clum A."/>
            <person name="Culley D."/>
            <person name="Crous P.W."/>
            <person name="Fauchery L."/>
            <person name="Girlanda M."/>
            <person name="Hayes R."/>
            <person name="Keri Z."/>
            <person name="LaButti K."/>
            <person name="Lipzen A."/>
            <person name="Lombard V."/>
            <person name="Magnuson J."/>
            <person name="Maillard F."/>
            <person name="Morin E."/>
            <person name="Murat C."/>
            <person name="Nolan M."/>
            <person name="Ohm R."/>
            <person name="Pangilinan J."/>
            <person name="Pereira M."/>
            <person name="Perotto S."/>
            <person name="Peter M."/>
            <person name="Riley R."/>
            <person name="Sitrit Y."/>
            <person name="Stielow B."/>
            <person name="Szollosi G."/>
            <person name="Zifcakova L."/>
            <person name="Stursova M."/>
            <person name="Spatafora J.W."/>
            <person name="Tedersoo L."/>
            <person name="Vaario L.-M."/>
            <person name="Yamada A."/>
            <person name="Yan M."/>
            <person name="Wang P."/>
            <person name="Xu J."/>
            <person name="Bruns T."/>
            <person name="Baldrian P."/>
            <person name="Vilgalys R."/>
            <person name="Henrissat B."/>
            <person name="Grigoriev I.V."/>
            <person name="Hibbett D."/>
            <person name="Nagy L.G."/>
            <person name="Martin F.M."/>
        </authorList>
    </citation>
    <scope>NUCLEOTIDE SEQUENCE</scope>
    <source>
        <strain evidence="2">Prilba</strain>
    </source>
</reference>
<evidence type="ECO:0000313" key="2">
    <source>
        <dbReference type="EMBL" id="KAF8476642.1"/>
    </source>
</evidence>
<reference evidence="2" key="2">
    <citation type="journal article" date="2020" name="Nat. Commun.">
        <title>Large-scale genome sequencing of mycorrhizal fungi provides insights into the early evolution of symbiotic traits.</title>
        <authorList>
            <person name="Miyauchi S."/>
            <person name="Kiss E."/>
            <person name="Kuo A."/>
            <person name="Drula E."/>
            <person name="Kohler A."/>
            <person name="Sanchez-Garcia M."/>
            <person name="Morin E."/>
            <person name="Andreopoulos B."/>
            <person name="Barry K.W."/>
            <person name="Bonito G."/>
            <person name="Buee M."/>
            <person name="Carver A."/>
            <person name="Chen C."/>
            <person name="Cichocki N."/>
            <person name="Clum A."/>
            <person name="Culley D."/>
            <person name="Crous P.W."/>
            <person name="Fauchery L."/>
            <person name="Girlanda M."/>
            <person name="Hayes R.D."/>
            <person name="Keri Z."/>
            <person name="LaButti K."/>
            <person name="Lipzen A."/>
            <person name="Lombard V."/>
            <person name="Magnuson J."/>
            <person name="Maillard F."/>
            <person name="Murat C."/>
            <person name="Nolan M."/>
            <person name="Ohm R.A."/>
            <person name="Pangilinan J."/>
            <person name="Pereira M.F."/>
            <person name="Perotto S."/>
            <person name="Peter M."/>
            <person name="Pfister S."/>
            <person name="Riley R."/>
            <person name="Sitrit Y."/>
            <person name="Stielow J.B."/>
            <person name="Szollosi G."/>
            <person name="Zifcakova L."/>
            <person name="Stursova M."/>
            <person name="Spatafora J.W."/>
            <person name="Tedersoo L."/>
            <person name="Vaario L.M."/>
            <person name="Yamada A."/>
            <person name="Yan M."/>
            <person name="Wang P."/>
            <person name="Xu J."/>
            <person name="Bruns T."/>
            <person name="Baldrian P."/>
            <person name="Vilgalys R."/>
            <person name="Dunand C."/>
            <person name="Henrissat B."/>
            <person name="Grigoriev I.V."/>
            <person name="Hibbett D."/>
            <person name="Nagy L.G."/>
            <person name="Martin F.M."/>
        </authorList>
    </citation>
    <scope>NUCLEOTIDE SEQUENCE</scope>
    <source>
        <strain evidence="2">Prilba</strain>
    </source>
</reference>
<feature type="compositionally biased region" description="Basic and acidic residues" evidence="1">
    <location>
        <begin position="39"/>
        <end position="50"/>
    </location>
</feature>